<dbReference type="AlphaFoldDB" id="A0A9X1AGZ3"/>
<dbReference type="SUPFAM" id="SSF54427">
    <property type="entry name" value="NTF2-like"/>
    <property type="match status" value="1"/>
</dbReference>
<dbReference type="InterPro" id="IPR037401">
    <property type="entry name" value="SnoaL-like"/>
</dbReference>
<evidence type="ECO:0000313" key="2">
    <source>
        <dbReference type="EMBL" id="MBT1159672.1"/>
    </source>
</evidence>
<dbReference type="RefSeq" id="WP_214393482.1">
    <property type="nucleotide sequence ID" value="NZ_JAFLWW010000013.1"/>
</dbReference>
<comment type="caution">
    <text evidence="2">The sequence shown here is derived from an EMBL/GenBank/DDBJ whole genome shotgun (WGS) entry which is preliminary data.</text>
</comment>
<dbReference type="InterPro" id="IPR032710">
    <property type="entry name" value="NTF2-like_dom_sf"/>
</dbReference>
<proteinExistence type="predicted"/>
<organism evidence="2 3">
    <name type="scientific">Aminobacter anthyllidis</name>
    <dbReference type="NCBI Taxonomy" id="1035067"/>
    <lineage>
        <taxon>Bacteria</taxon>
        <taxon>Pseudomonadati</taxon>
        <taxon>Pseudomonadota</taxon>
        <taxon>Alphaproteobacteria</taxon>
        <taxon>Hyphomicrobiales</taxon>
        <taxon>Phyllobacteriaceae</taxon>
        <taxon>Aminobacter</taxon>
    </lineage>
</organism>
<dbReference type="Proteomes" id="UP001138921">
    <property type="component" value="Unassembled WGS sequence"/>
</dbReference>
<name>A0A9X1AGZ3_9HYPH</name>
<dbReference type="Pfam" id="PF12680">
    <property type="entry name" value="SnoaL_2"/>
    <property type="match status" value="1"/>
</dbReference>
<dbReference type="Gene3D" id="3.10.450.50">
    <property type="match status" value="1"/>
</dbReference>
<gene>
    <name evidence="2" type="ORF">J1C56_29405</name>
</gene>
<feature type="domain" description="SnoaL-like" evidence="1">
    <location>
        <begin position="9"/>
        <end position="104"/>
    </location>
</feature>
<sequence>MSVDQMLNQFCAAFSAKNAEAVAALFDEQGLLEFPFAGQRLVGRREIANGVARMCENLDSVSISVRSKRATEQFVISEGRMSFRRTASKEEVSCAISIVVERGKSGAARISTYYDTYAIRPWVDGKIFATG</sequence>
<keyword evidence="3" id="KW-1185">Reference proteome</keyword>
<dbReference type="EMBL" id="JAFLWW010000013">
    <property type="protein sequence ID" value="MBT1159672.1"/>
    <property type="molecule type" value="Genomic_DNA"/>
</dbReference>
<reference evidence="2" key="1">
    <citation type="journal article" date="2021" name="Microorganisms">
        <title>Phylogenomic Reconstruction and Metabolic Potential of the Genus Aminobacter.</title>
        <authorList>
            <person name="Artuso I."/>
            <person name="Turrini P."/>
            <person name="Pirolo M."/>
            <person name="Lugli G.A."/>
            <person name="Ventura M."/>
            <person name="Visca P."/>
        </authorList>
    </citation>
    <scope>NUCLEOTIDE SEQUENCE</scope>
    <source>
        <strain evidence="2">LMG 26462</strain>
    </source>
</reference>
<accession>A0A9X1AGZ3</accession>
<evidence type="ECO:0000259" key="1">
    <source>
        <dbReference type="Pfam" id="PF12680"/>
    </source>
</evidence>
<protein>
    <submittedName>
        <fullName evidence="2">Nuclear transport factor 2 family protein</fullName>
    </submittedName>
</protein>
<reference evidence="2" key="2">
    <citation type="submission" date="2021-03" db="EMBL/GenBank/DDBJ databases">
        <authorList>
            <person name="Artuso I."/>
            <person name="Turrini P."/>
            <person name="Pirolo M."/>
            <person name="Lugli G.A."/>
            <person name="Ventura M."/>
            <person name="Visca P."/>
        </authorList>
    </citation>
    <scope>NUCLEOTIDE SEQUENCE</scope>
    <source>
        <strain evidence="2">LMG 26462</strain>
    </source>
</reference>
<evidence type="ECO:0000313" key="3">
    <source>
        <dbReference type="Proteomes" id="UP001138921"/>
    </source>
</evidence>